<proteinExistence type="predicted"/>
<dbReference type="Proteomes" id="UP001517388">
    <property type="component" value="Unassembled WGS sequence"/>
</dbReference>
<comment type="caution">
    <text evidence="1">The sequence shown here is derived from an EMBL/GenBank/DDBJ whole genome shotgun (WGS) entry which is preliminary data.</text>
</comment>
<name>A0ACC7SB87_DOLFA</name>
<dbReference type="EMBL" id="VILF01000004">
    <property type="protein sequence ID" value="MTJ44747.1"/>
    <property type="molecule type" value="Genomic_DNA"/>
</dbReference>
<reference evidence="2" key="1">
    <citation type="journal article" date="2020" name="Toxins">
        <title>Phylogenomic Analysis of Secondary Metabolism in the Toxic Cyanobacterial Genera Anabaena, Dolichospermum and Aphanizomenon.</title>
        <authorList>
            <person name="Oesterholm J."/>
            <person name="Popin R.V."/>
            <person name="Fewer D.P."/>
            <person name="Sivonen K."/>
        </authorList>
    </citation>
    <scope>NUCLEOTIDE SEQUENCE [LARGE SCALE GENOMIC DNA]</scope>
    <source>
        <strain evidence="2">UHCC 0037</strain>
    </source>
</reference>
<protein>
    <submittedName>
        <fullName evidence="1">Alpha-1,2-fucosyltransferase</fullName>
    </submittedName>
</protein>
<gene>
    <name evidence="1" type="ORF">FJR39_16850</name>
</gene>
<keyword evidence="2" id="KW-1185">Reference proteome</keyword>
<evidence type="ECO:0000313" key="1">
    <source>
        <dbReference type="EMBL" id="MTJ44747.1"/>
    </source>
</evidence>
<sequence length="300" mass="35082">MKNIKKIFIRLNGRLGNQLFQLALALNISQRFKVKLLLDDYLSIRQGFERFLFKDLSVFNYFQYCSKLHSFTNRVQHNSTIRKFYKPNNIFIESEKSNYELDFVQPYQSYTGFFQSPSFFPEKDVILKAFSLRSEFICEALSKLLYLTEQTECLAVSIRRGDFLQHPTLGVCSNEYYINAINLVRDGRAVDYILVFSDDISYCREVFNSLDCQVIYIEGFTPAKSLYLMSQCKHFVVANSTFSWWGAWLGNHQDKLVVRPEPWNEQEPILSDFLPSEWIGLPKHPISRYSVISKSLFSGS</sequence>
<organism evidence="1 2">
    <name type="scientific">Dolichospermum flos-aquae UHCC 0037</name>
    <dbReference type="NCBI Taxonomy" id="2590026"/>
    <lineage>
        <taxon>Bacteria</taxon>
        <taxon>Bacillati</taxon>
        <taxon>Cyanobacteriota</taxon>
        <taxon>Cyanophyceae</taxon>
        <taxon>Nostocales</taxon>
        <taxon>Aphanizomenonaceae</taxon>
        <taxon>Dolichospermum</taxon>
    </lineage>
</organism>
<evidence type="ECO:0000313" key="2">
    <source>
        <dbReference type="Proteomes" id="UP001517388"/>
    </source>
</evidence>
<accession>A0ACC7SB87</accession>